<keyword evidence="5" id="KW-0235">DNA replication</keyword>
<dbReference type="GeneID" id="106745535"/>
<proteinExistence type="inferred from homology"/>
<dbReference type="InterPro" id="IPR036397">
    <property type="entry name" value="RNaseH_sf"/>
</dbReference>
<feature type="domain" description="DNA-directed DNA polymerase family B mitochondria/virus" evidence="9">
    <location>
        <begin position="21"/>
        <end position="265"/>
    </location>
</feature>
<name>A0A6P3XFP5_DINQU</name>
<dbReference type="InterPro" id="IPR004868">
    <property type="entry name" value="DNA-dir_DNA_pol_B_mt/vir"/>
</dbReference>
<dbReference type="InterPro" id="IPR043502">
    <property type="entry name" value="DNA/RNA_pol_sf"/>
</dbReference>
<comment type="similarity">
    <text evidence="1">Belongs to the DNA polymerase type-B family.</text>
</comment>
<dbReference type="SUPFAM" id="SSF53098">
    <property type="entry name" value="Ribonuclease H-like"/>
    <property type="match status" value="1"/>
</dbReference>
<sequence length="408" mass="47475">MRDHCHLTSRYRGPAHSRCNLNYRNSHIIPAFFHNLSSYDAHFIIERIANSFEGSVDLLPINKERYLSFTKNIKCARVKWRQRVKLRFVDSFRFLSTSLDKLASFLDEDKLRAIRSTFSHLTASDFALLTRNGVFPLEYIDSAAQLTETELPSRDAFYSSLSNEIVSEADYEHAETVWRRFDVRNFGEYSDLYLKTDVMLLADIFENFRDVCTDSYGLDPAHYYTLPGYTWDAMLEHTNVRLELLTDIDMVLFIERGIRGGLSQCSNRYARANNRYMSDRSSSSSEDASYESYLMYYDVNNLYVWAMSEPLPYGDFHWLDDTDILRLDVTSVSPISAIGYILEVDIAYPHELHDAHADLPFCPTRECPPAERSRSNNKKLLTTLRDKSRYVIHYRCLQQCIAHGLFLS</sequence>
<evidence type="ECO:0000313" key="10">
    <source>
        <dbReference type="Proteomes" id="UP000515204"/>
    </source>
</evidence>
<evidence type="ECO:0000256" key="2">
    <source>
        <dbReference type="ARBA" id="ARBA00012417"/>
    </source>
</evidence>
<dbReference type="PANTHER" id="PTHR31511:SF12">
    <property type="entry name" value="RHO TERMINATION FACTOR N-TERMINAL DOMAIN-CONTAINING PROTEIN"/>
    <property type="match status" value="1"/>
</dbReference>
<keyword evidence="10" id="KW-1185">Reference proteome</keyword>
<dbReference type="EC" id="2.7.7.7" evidence="2"/>
<dbReference type="KEGG" id="dqu:106745535"/>
<evidence type="ECO:0000256" key="4">
    <source>
        <dbReference type="ARBA" id="ARBA00022695"/>
    </source>
</evidence>
<dbReference type="PANTHER" id="PTHR31511">
    <property type="entry name" value="PROTEIN CBG23764"/>
    <property type="match status" value="1"/>
</dbReference>
<dbReference type="GO" id="GO:0006260">
    <property type="term" value="P:DNA replication"/>
    <property type="evidence" value="ECO:0007669"/>
    <property type="project" value="UniProtKB-KW"/>
</dbReference>
<dbReference type="OrthoDB" id="414982at2759"/>
<evidence type="ECO:0000256" key="5">
    <source>
        <dbReference type="ARBA" id="ARBA00022705"/>
    </source>
</evidence>
<evidence type="ECO:0000256" key="8">
    <source>
        <dbReference type="ARBA" id="ARBA00049244"/>
    </source>
</evidence>
<reference evidence="11" key="1">
    <citation type="submission" date="2025-08" db="UniProtKB">
        <authorList>
            <consortium name="RefSeq"/>
        </authorList>
    </citation>
    <scope>IDENTIFICATION</scope>
</reference>
<evidence type="ECO:0000256" key="1">
    <source>
        <dbReference type="ARBA" id="ARBA00005755"/>
    </source>
</evidence>
<accession>A0A6P3XFP5</accession>
<dbReference type="RefSeq" id="XP_014476714.1">
    <property type="nucleotide sequence ID" value="XM_014621228.1"/>
</dbReference>
<dbReference type="GO" id="GO:0000166">
    <property type="term" value="F:nucleotide binding"/>
    <property type="evidence" value="ECO:0007669"/>
    <property type="project" value="InterPro"/>
</dbReference>
<gene>
    <name evidence="11" type="primary">LOC106745535</name>
</gene>
<dbReference type="Proteomes" id="UP000515204">
    <property type="component" value="Unplaced"/>
</dbReference>
<protein>
    <recommendedName>
        <fullName evidence="2">DNA-directed DNA polymerase</fullName>
        <ecNumber evidence="2">2.7.7.7</ecNumber>
    </recommendedName>
</protein>
<keyword evidence="4" id="KW-0548">Nucleotidyltransferase</keyword>
<evidence type="ECO:0000256" key="7">
    <source>
        <dbReference type="ARBA" id="ARBA00023125"/>
    </source>
</evidence>
<comment type="catalytic activity">
    <reaction evidence="8">
        <text>DNA(n) + a 2'-deoxyribonucleoside 5'-triphosphate = DNA(n+1) + diphosphate</text>
        <dbReference type="Rhea" id="RHEA:22508"/>
        <dbReference type="Rhea" id="RHEA-COMP:17339"/>
        <dbReference type="Rhea" id="RHEA-COMP:17340"/>
        <dbReference type="ChEBI" id="CHEBI:33019"/>
        <dbReference type="ChEBI" id="CHEBI:61560"/>
        <dbReference type="ChEBI" id="CHEBI:173112"/>
        <dbReference type="EC" id="2.7.7.7"/>
    </reaction>
</comment>
<dbReference type="AlphaFoldDB" id="A0A6P3XFP5"/>
<keyword evidence="6" id="KW-0239">DNA-directed DNA polymerase</keyword>
<evidence type="ECO:0000256" key="6">
    <source>
        <dbReference type="ARBA" id="ARBA00022932"/>
    </source>
</evidence>
<dbReference type="SUPFAM" id="SSF56672">
    <property type="entry name" value="DNA/RNA polymerases"/>
    <property type="match status" value="1"/>
</dbReference>
<dbReference type="InterPro" id="IPR012337">
    <property type="entry name" value="RNaseH-like_sf"/>
</dbReference>
<evidence type="ECO:0000259" key="9">
    <source>
        <dbReference type="Pfam" id="PF03175"/>
    </source>
</evidence>
<dbReference type="Gene3D" id="3.30.420.10">
    <property type="entry name" value="Ribonuclease H-like superfamily/Ribonuclease H"/>
    <property type="match status" value="1"/>
</dbReference>
<dbReference type="Pfam" id="PF03175">
    <property type="entry name" value="DNA_pol_B_2"/>
    <property type="match status" value="1"/>
</dbReference>
<organism evidence="10 11">
    <name type="scientific">Dinoponera quadriceps</name>
    <name type="common">South American ant</name>
    <dbReference type="NCBI Taxonomy" id="609295"/>
    <lineage>
        <taxon>Eukaryota</taxon>
        <taxon>Metazoa</taxon>
        <taxon>Ecdysozoa</taxon>
        <taxon>Arthropoda</taxon>
        <taxon>Hexapoda</taxon>
        <taxon>Insecta</taxon>
        <taxon>Pterygota</taxon>
        <taxon>Neoptera</taxon>
        <taxon>Endopterygota</taxon>
        <taxon>Hymenoptera</taxon>
        <taxon>Apocrita</taxon>
        <taxon>Aculeata</taxon>
        <taxon>Formicoidea</taxon>
        <taxon>Formicidae</taxon>
        <taxon>Ponerinae</taxon>
        <taxon>Ponerini</taxon>
        <taxon>Dinoponera</taxon>
    </lineage>
</organism>
<keyword evidence="7" id="KW-0238">DNA-binding</keyword>
<evidence type="ECO:0000313" key="11">
    <source>
        <dbReference type="RefSeq" id="XP_014476714.1"/>
    </source>
</evidence>
<dbReference type="GO" id="GO:0042575">
    <property type="term" value="C:DNA polymerase complex"/>
    <property type="evidence" value="ECO:0007669"/>
    <property type="project" value="UniProtKB-ARBA"/>
</dbReference>
<keyword evidence="3" id="KW-0808">Transferase</keyword>
<dbReference type="GO" id="GO:0003677">
    <property type="term" value="F:DNA binding"/>
    <property type="evidence" value="ECO:0007669"/>
    <property type="project" value="UniProtKB-KW"/>
</dbReference>
<evidence type="ECO:0000256" key="3">
    <source>
        <dbReference type="ARBA" id="ARBA00022679"/>
    </source>
</evidence>
<dbReference type="GO" id="GO:0003887">
    <property type="term" value="F:DNA-directed DNA polymerase activity"/>
    <property type="evidence" value="ECO:0007669"/>
    <property type="project" value="UniProtKB-KW"/>
</dbReference>